<evidence type="ECO:0000256" key="4">
    <source>
        <dbReference type="SAM" id="SignalP"/>
    </source>
</evidence>
<dbReference type="SUPFAM" id="SSF50891">
    <property type="entry name" value="Cyclophilin-like"/>
    <property type="match status" value="1"/>
</dbReference>
<dbReference type="RefSeq" id="WP_380887998.1">
    <property type="nucleotide sequence ID" value="NZ_JBHUDY010000001.1"/>
</dbReference>
<feature type="signal peptide" evidence="4">
    <location>
        <begin position="1"/>
        <end position="19"/>
    </location>
</feature>
<dbReference type="Proteomes" id="UP001597115">
    <property type="component" value="Unassembled WGS sequence"/>
</dbReference>
<comment type="caution">
    <text evidence="6">The sequence shown here is derived from an EMBL/GenBank/DDBJ whole genome shotgun (WGS) entry which is preliminary data.</text>
</comment>
<protein>
    <recommendedName>
        <fullName evidence="1">peptidylprolyl isomerase</fullName>
        <ecNumber evidence="1">5.2.1.8</ecNumber>
    </recommendedName>
</protein>
<gene>
    <name evidence="6" type="ORF">ACFSCW_06315</name>
</gene>
<dbReference type="Pfam" id="PF00160">
    <property type="entry name" value="Pro_isomerase"/>
    <property type="match status" value="1"/>
</dbReference>
<evidence type="ECO:0000259" key="5">
    <source>
        <dbReference type="PROSITE" id="PS50072"/>
    </source>
</evidence>
<keyword evidence="4" id="KW-0732">Signal</keyword>
<dbReference type="GO" id="GO:0003755">
    <property type="term" value="F:peptidyl-prolyl cis-trans isomerase activity"/>
    <property type="evidence" value="ECO:0007669"/>
    <property type="project" value="UniProtKB-EC"/>
</dbReference>
<accession>A0ABW4I169</accession>
<dbReference type="InterPro" id="IPR044665">
    <property type="entry name" value="E_coli_cyclophilin_A-like"/>
</dbReference>
<evidence type="ECO:0000256" key="2">
    <source>
        <dbReference type="ARBA" id="ARBA00023110"/>
    </source>
</evidence>
<evidence type="ECO:0000256" key="1">
    <source>
        <dbReference type="ARBA" id="ARBA00013194"/>
    </source>
</evidence>
<dbReference type="EC" id="5.2.1.8" evidence="1"/>
<sequence length="190" mass="20213">MLRAFFSLLLALLATPALAAPRVAIKTSLGTILVEVNERAAPISSKNFLRYVDAGKLDGTTFYRAARSPSAPQFGLIQGGIDHDMRRAFFSIDHEPTSKTGLKHVDGTLSMARNAPGTAMGDFFICVGAQPSLDARGNYPGYAAFGRVISGMGVVKKILAAPTWVGRGSGALKGQMMMKRVPIISAKRVS</sequence>
<dbReference type="PROSITE" id="PS50072">
    <property type="entry name" value="CSA_PPIASE_2"/>
    <property type="match status" value="1"/>
</dbReference>
<evidence type="ECO:0000313" key="6">
    <source>
        <dbReference type="EMBL" id="MFD1611413.1"/>
    </source>
</evidence>
<feature type="domain" description="PPIase cyclophilin-type" evidence="5">
    <location>
        <begin position="27"/>
        <end position="188"/>
    </location>
</feature>
<keyword evidence="2" id="KW-0697">Rotamase</keyword>
<keyword evidence="3 6" id="KW-0413">Isomerase</keyword>
<dbReference type="EMBL" id="JBHUDY010000001">
    <property type="protein sequence ID" value="MFD1611413.1"/>
    <property type="molecule type" value="Genomic_DNA"/>
</dbReference>
<feature type="chain" id="PRO_5046636681" description="peptidylprolyl isomerase" evidence="4">
    <location>
        <begin position="20"/>
        <end position="190"/>
    </location>
</feature>
<dbReference type="CDD" id="cd00317">
    <property type="entry name" value="cyclophilin"/>
    <property type="match status" value="1"/>
</dbReference>
<dbReference type="PANTHER" id="PTHR43246">
    <property type="entry name" value="PEPTIDYL-PROLYL CIS-TRANS ISOMERASE CYP38, CHLOROPLASTIC"/>
    <property type="match status" value="1"/>
</dbReference>
<organism evidence="6 7">
    <name type="scientific">Sphingomonas tabacisoli</name>
    <dbReference type="NCBI Taxonomy" id="2249466"/>
    <lineage>
        <taxon>Bacteria</taxon>
        <taxon>Pseudomonadati</taxon>
        <taxon>Pseudomonadota</taxon>
        <taxon>Alphaproteobacteria</taxon>
        <taxon>Sphingomonadales</taxon>
        <taxon>Sphingomonadaceae</taxon>
        <taxon>Sphingomonas</taxon>
    </lineage>
</organism>
<evidence type="ECO:0000256" key="3">
    <source>
        <dbReference type="ARBA" id="ARBA00023235"/>
    </source>
</evidence>
<dbReference type="Gene3D" id="2.40.100.10">
    <property type="entry name" value="Cyclophilin-like"/>
    <property type="match status" value="1"/>
</dbReference>
<name>A0ABW4I169_9SPHN</name>
<keyword evidence="7" id="KW-1185">Reference proteome</keyword>
<proteinExistence type="predicted"/>
<reference evidence="7" key="1">
    <citation type="journal article" date="2019" name="Int. J. Syst. Evol. Microbiol.">
        <title>The Global Catalogue of Microorganisms (GCM) 10K type strain sequencing project: providing services to taxonomists for standard genome sequencing and annotation.</title>
        <authorList>
            <consortium name="The Broad Institute Genomics Platform"/>
            <consortium name="The Broad Institute Genome Sequencing Center for Infectious Disease"/>
            <person name="Wu L."/>
            <person name="Ma J."/>
        </authorList>
    </citation>
    <scope>NUCLEOTIDE SEQUENCE [LARGE SCALE GENOMIC DNA]</scope>
    <source>
        <strain evidence="7">CGMCC 1.16275</strain>
    </source>
</reference>
<evidence type="ECO:0000313" key="7">
    <source>
        <dbReference type="Proteomes" id="UP001597115"/>
    </source>
</evidence>
<dbReference type="InterPro" id="IPR002130">
    <property type="entry name" value="Cyclophilin-type_PPIase_dom"/>
</dbReference>
<dbReference type="InterPro" id="IPR029000">
    <property type="entry name" value="Cyclophilin-like_dom_sf"/>
</dbReference>